<evidence type="ECO:0000313" key="21">
    <source>
        <dbReference type="Ensembl" id="ENSLCAP00010002088.1"/>
    </source>
</evidence>
<dbReference type="InParanoid" id="A0A4W6BRX2"/>
<dbReference type="Gene3D" id="3.30.60.20">
    <property type="match status" value="1"/>
</dbReference>
<feature type="region of interest" description="Disordered" evidence="18">
    <location>
        <begin position="1"/>
        <end position="131"/>
    </location>
</feature>
<evidence type="ECO:0000256" key="4">
    <source>
        <dbReference type="ARBA" id="ARBA00022475"/>
    </source>
</evidence>
<dbReference type="SUPFAM" id="SSF57889">
    <property type="entry name" value="Cysteine-rich domain"/>
    <property type="match status" value="1"/>
</dbReference>
<evidence type="ECO:0000256" key="5">
    <source>
        <dbReference type="ARBA" id="ARBA00022490"/>
    </source>
</evidence>
<evidence type="ECO:0000256" key="1">
    <source>
        <dbReference type="ARBA" id="ARBA00004278"/>
    </source>
</evidence>
<evidence type="ECO:0000256" key="12">
    <source>
        <dbReference type="ARBA" id="ARBA00054848"/>
    </source>
</evidence>
<name>A0A4W6BRX2_LATCA</name>
<comment type="subunit">
    <text evidence="13">Interacts (via SH3 domains) with CACNA1S. Interacts (via SH3 domains) with CACNA1C. Has much lower affinity for CACNA1C than for CACNA1S.</text>
</comment>
<feature type="compositionally biased region" description="Basic and acidic residues" evidence="18">
    <location>
        <begin position="281"/>
        <end position="294"/>
    </location>
</feature>
<feature type="domain" description="Phorbol-ester/DAG-type" evidence="20">
    <location>
        <begin position="134"/>
        <end position="185"/>
    </location>
</feature>
<evidence type="ECO:0000259" key="19">
    <source>
        <dbReference type="PROSITE" id="PS50002"/>
    </source>
</evidence>
<feature type="compositionally biased region" description="Basic and acidic residues" evidence="18">
    <location>
        <begin position="251"/>
        <end position="262"/>
    </location>
</feature>
<dbReference type="GO" id="GO:1903078">
    <property type="term" value="P:positive regulation of protein localization to plasma membrane"/>
    <property type="evidence" value="ECO:0007669"/>
    <property type="project" value="UniProtKB-ARBA"/>
</dbReference>
<keyword evidence="10" id="KW-0862">Zinc</keyword>
<dbReference type="GO" id="GO:0042383">
    <property type="term" value="C:sarcolemma"/>
    <property type="evidence" value="ECO:0007669"/>
    <property type="project" value="UniProtKB-SubCell"/>
</dbReference>
<keyword evidence="4" id="KW-1003">Cell membrane</keyword>
<proteinExistence type="predicted"/>
<dbReference type="InterPro" id="IPR001452">
    <property type="entry name" value="SH3_domain"/>
</dbReference>
<dbReference type="STRING" id="8187.ENSLCAP00010002088"/>
<keyword evidence="22" id="KW-1185">Reference proteome</keyword>
<keyword evidence="11" id="KW-0472">Membrane</keyword>
<gene>
    <name evidence="21" type="primary">STAC2</name>
    <name evidence="23" type="synonym">LOC108901735</name>
</gene>
<dbReference type="InterPro" id="IPR036028">
    <property type="entry name" value="SH3-like_dom_sf"/>
</dbReference>
<dbReference type="InterPro" id="IPR002219">
    <property type="entry name" value="PKC_DAG/PE"/>
</dbReference>
<dbReference type="Ensembl" id="ENSLCAT00010002169.1">
    <property type="protein sequence ID" value="ENSLCAP00010002088.1"/>
    <property type="gene ID" value="ENSLCAG00010001173.1"/>
</dbReference>
<dbReference type="Proteomes" id="UP000314980">
    <property type="component" value="Unassembled WGS sequence"/>
</dbReference>
<sequence>MTEISEKENEPQNRDLNRPQATLPSQPESKLQRLKRSLSFKSVMRSKSVDNFFQRSNGEARPPAAFITTPPPPPSSPPPFSESPLGYERSPSLSPSISPNPSLSSHSPSISPSLSVTSKTQPKTQAQPVQPVKTHCFQEHVFRRPTSCQRCKHMIQGNSKQGLRCKACKLAAHLWCSSELSQQPCNGKTGAFKRNFSSPLLTSDPLGVVREAPAAQEADNSIVDPVYEALRYGTSLAQMSRSSFGSISESPCHEAEKPQDKLENQPIAEEEHIPGMLTPPESEKADSEDRVSLKTPKRVEVHSIHTYVALYKFLPQEKNDLELQPGDRIQVTDDSNEDWWKGKSRDKVGFFPANFVQRVRPGERVWKVTDSFHGNRDKGQMTVKEAQICVGKNEEIDGFLRLTSGKKRGLVPVKYLLEI</sequence>
<evidence type="ECO:0000313" key="23">
    <source>
        <dbReference type="RefSeq" id="XP_018558864.1"/>
    </source>
</evidence>
<feature type="domain" description="SH3" evidence="19">
    <location>
        <begin position="302"/>
        <end position="361"/>
    </location>
</feature>
<dbReference type="GO" id="GO:0009898">
    <property type="term" value="C:cytoplasmic side of plasma membrane"/>
    <property type="evidence" value="ECO:0007669"/>
    <property type="project" value="UniProtKB-ARBA"/>
</dbReference>
<dbReference type="CDD" id="cd11985">
    <property type="entry name" value="SH3_Stac2_C"/>
    <property type="match status" value="1"/>
</dbReference>
<dbReference type="Proteomes" id="UP000694890">
    <property type="component" value="Linkage group LG23"/>
</dbReference>
<evidence type="ECO:0000256" key="3">
    <source>
        <dbReference type="ARBA" id="ARBA00022443"/>
    </source>
</evidence>
<dbReference type="PROSITE" id="PS50002">
    <property type="entry name" value="SH3"/>
    <property type="match status" value="1"/>
</dbReference>
<evidence type="ECO:0000256" key="11">
    <source>
        <dbReference type="ARBA" id="ARBA00023136"/>
    </source>
</evidence>
<reference evidence="23" key="2">
    <citation type="submission" date="2025-04" db="UniProtKB">
        <authorList>
            <consortium name="RefSeq"/>
        </authorList>
    </citation>
    <scope>IDENTIFICATION</scope>
    <source>
        <tissue evidence="23">Brain</tissue>
    </source>
</reference>
<feature type="compositionally biased region" description="Pro residues" evidence="18">
    <location>
        <begin position="69"/>
        <end position="81"/>
    </location>
</feature>
<comment type="function">
    <text evidence="12">Plays a redundant role in promoting the expression of calcium channel CACNA1S at the cell membrane, and thereby contributes to increased channel activity. Slows down the inactivation rate of the calcium channel CACNA1C.</text>
</comment>
<evidence type="ECO:0000256" key="17">
    <source>
        <dbReference type="PROSITE-ProRule" id="PRU00192"/>
    </source>
</evidence>
<protein>
    <recommendedName>
        <fullName evidence="14">SH3 and cysteine-rich domain-containing protein 2</fullName>
    </recommendedName>
    <alternativeName>
        <fullName evidence="16">24b2/STAC2</fullName>
    </alternativeName>
    <alternativeName>
        <fullName evidence="15">Src homology 3 and cysteine-rich domain-containing protein 2</fullName>
    </alternativeName>
</protein>
<keyword evidence="7" id="KW-0479">Metal-binding</keyword>
<evidence type="ECO:0000313" key="22">
    <source>
        <dbReference type="Proteomes" id="UP000314980"/>
    </source>
</evidence>
<evidence type="ECO:0000256" key="10">
    <source>
        <dbReference type="ARBA" id="ARBA00022833"/>
    </source>
</evidence>
<evidence type="ECO:0000256" key="14">
    <source>
        <dbReference type="ARBA" id="ARBA00070051"/>
    </source>
</evidence>
<keyword evidence="9" id="KW-0863">Zinc-finger</keyword>
<keyword evidence="6" id="KW-0597">Phosphoprotein</keyword>
<reference evidence="21" key="3">
    <citation type="submission" date="2025-05" db="UniProtKB">
        <authorList>
            <consortium name="Ensembl"/>
        </authorList>
    </citation>
    <scope>IDENTIFICATION</scope>
</reference>
<evidence type="ECO:0000256" key="15">
    <source>
        <dbReference type="ARBA" id="ARBA00080966"/>
    </source>
</evidence>
<dbReference type="Pfam" id="PF00130">
    <property type="entry name" value="C1_1"/>
    <property type="match status" value="1"/>
</dbReference>
<keyword evidence="5" id="KW-0963">Cytoplasm</keyword>
<organism evidence="21 22">
    <name type="scientific">Lates calcarifer</name>
    <name type="common">Barramundi</name>
    <name type="synonym">Holocentrus calcarifer</name>
    <dbReference type="NCBI Taxonomy" id="8187"/>
    <lineage>
        <taxon>Eukaryota</taxon>
        <taxon>Metazoa</taxon>
        <taxon>Chordata</taxon>
        <taxon>Craniata</taxon>
        <taxon>Vertebrata</taxon>
        <taxon>Euteleostomi</taxon>
        <taxon>Actinopterygii</taxon>
        <taxon>Neopterygii</taxon>
        <taxon>Teleostei</taxon>
        <taxon>Neoteleostei</taxon>
        <taxon>Acanthomorphata</taxon>
        <taxon>Carangaria</taxon>
        <taxon>Carangaria incertae sedis</taxon>
        <taxon>Centropomidae</taxon>
        <taxon>Lates</taxon>
    </lineage>
</organism>
<evidence type="ECO:0000256" key="18">
    <source>
        <dbReference type="SAM" id="MobiDB-lite"/>
    </source>
</evidence>
<dbReference type="InterPro" id="IPR039688">
    <property type="entry name" value="STAC1/2/3"/>
</dbReference>
<feature type="region of interest" description="Disordered" evidence="18">
    <location>
        <begin position="243"/>
        <end position="262"/>
    </location>
</feature>
<keyword evidence="3 17" id="KW-0728">SH3 domain</keyword>
<feature type="region of interest" description="Disordered" evidence="18">
    <location>
        <begin position="271"/>
        <end position="294"/>
    </location>
</feature>
<dbReference type="GO" id="GO:0008270">
    <property type="term" value="F:zinc ion binding"/>
    <property type="evidence" value="ECO:0007669"/>
    <property type="project" value="UniProtKB-KW"/>
</dbReference>
<evidence type="ECO:0000256" key="8">
    <source>
        <dbReference type="ARBA" id="ARBA00022737"/>
    </source>
</evidence>
<dbReference type="AlphaFoldDB" id="A0A4W6BRX2"/>
<dbReference type="PROSITE" id="PS50081">
    <property type="entry name" value="ZF_DAG_PE_2"/>
    <property type="match status" value="1"/>
</dbReference>
<dbReference type="PANTHER" id="PTHR15135">
    <property type="entry name" value="STAC"/>
    <property type="match status" value="1"/>
</dbReference>
<accession>A0A4W6BRX2</accession>
<feature type="compositionally biased region" description="Basic and acidic residues" evidence="18">
    <location>
        <begin position="1"/>
        <end position="17"/>
    </location>
</feature>
<dbReference type="Pfam" id="PF16664">
    <property type="entry name" value="STAC2_u1"/>
    <property type="match status" value="1"/>
</dbReference>
<dbReference type="PRINTS" id="PR00452">
    <property type="entry name" value="SH3DOMAIN"/>
</dbReference>
<feature type="compositionally biased region" description="Polar residues" evidence="18">
    <location>
        <begin position="19"/>
        <end position="29"/>
    </location>
</feature>
<dbReference type="GeneTree" id="ENSGT00950000183092"/>
<dbReference type="KEGG" id="lcf:108901735"/>
<dbReference type="Pfam" id="PF00018">
    <property type="entry name" value="SH3_1"/>
    <property type="match status" value="1"/>
</dbReference>
<keyword evidence="8" id="KW-0677">Repeat</keyword>
<comment type="subcellular location">
    <subcellularLocation>
        <location evidence="1">Cell membrane</location>
        <location evidence="1">Sarcolemma</location>
        <topology evidence="1">Peripheral membrane protein</topology>
        <orientation evidence="1">Cytoplasmic side</orientation>
    </subcellularLocation>
    <subcellularLocation>
        <location evidence="2">Cytoplasm</location>
        <location evidence="2">Cytosol</location>
    </subcellularLocation>
</comment>
<dbReference type="FunFam" id="2.30.30.40:FF:000073">
    <property type="entry name" value="SH3 and cysteine-rich domain-containing protein 2"/>
    <property type="match status" value="1"/>
</dbReference>
<evidence type="ECO:0000256" key="13">
    <source>
        <dbReference type="ARBA" id="ARBA00065718"/>
    </source>
</evidence>
<evidence type="ECO:0000256" key="6">
    <source>
        <dbReference type="ARBA" id="ARBA00022553"/>
    </source>
</evidence>
<evidence type="ECO:0000259" key="20">
    <source>
        <dbReference type="PROSITE" id="PS50081"/>
    </source>
</evidence>
<dbReference type="PRINTS" id="PR00499">
    <property type="entry name" value="P67PHOX"/>
</dbReference>
<dbReference type="InterPro" id="IPR046349">
    <property type="entry name" value="C1-like_sf"/>
</dbReference>
<feature type="compositionally biased region" description="Low complexity" evidence="18">
    <location>
        <begin position="90"/>
        <end position="115"/>
    </location>
</feature>
<dbReference type="SUPFAM" id="SSF50044">
    <property type="entry name" value="SH3-domain"/>
    <property type="match status" value="1"/>
</dbReference>
<evidence type="ECO:0000256" key="16">
    <source>
        <dbReference type="ARBA" id="ARBA00082110"/>
    </source>
</evidence>
<evidence type="ECO:0000256" key="2">
    <source>
        <dbReference type="ARBA" id="ARBA00004514"/>
    </source>
</evidence>
<dbReference type="Gene3D" id="2.30.30.40">
    <property type="entry name" value="SH3 Domains"/>
    <property type="match status" value="1"/>
</dbReference>
<dbReference type="RefSeq" id="XP_018558864.1">
    <property type="nucleotide sequence ID" value="XM_018703348.2"/>
</dbReference>
<dbReference type="InterPro" id="IPR035509">
    <property type="entry name" value="Stac2_SH3"/>
</dbReference>
<dbReference type="GeneID" id="108901735"/>
<reference evidence="22" key="1">
    <citation type="submission" date="2015-09" db="EMBL/GenBank/DDBJ databases">
        <authorList>
            <person name="Sai Rama Sridatta P."/>
        </authorList>
    </citation>
    <scope>NUCLEOTIDE SEQUENCE [LARGE SCALE GENOMIC DNA]</scope>
</reference>
<evidence type="ECO:0000256" key="7">
    <source>
        <dbReference type="ARBA" id="ARBA00022723"/>
    </source>
</evidence>
<dbReference type="GO" id="GO:0003009">
    <property type="term" value="P:skeletal muscle contraction"/>
    <property type="evidence" value="ECO:0007669"/>
    <property type="project" value="TreeGrafter"/>
</dbReference>
<dbReference type="FunFam" id="3.30.60.20:FF:000022">
    <property type="entry name" value="SH3 and cysteine-rich domain-containing protein 3 isoform 2"/>
    <property type="match status" value="1"/>
</dbReference>
<dbReference type="PROSITE" id="PS00479">
    <property type="entry name" value="ZF_DAG_PE_1"/>
    <property type="match status" value="1"/>
</dbReference>
<dbReference type="GO" id="GO:0005829">
    <property type="term" value="C:cytosol"/>
    <property type="evidence" value="ECO:0007669"/>
    <property type="project" value="UniProtKB-SubCell"/>
</dbReference>
<dbReference type="PANTHER" id="PTHR15135:SF5">
    <property type="entry name" value="SH3 AND CYSTEINE-RICH DOMAIN-CONTAINING PROTEIN 2"/>
    <property type="match status" value="1"/>
</dbReference>
<feature type="compositionally biased region" description="Polar residues" evidence="18">
    <location>
        <begin position="116"/>
        <end position="128"/>
    </location>
</feature>
<dbReference type="SMART" id="SM00326">
    <property type="entry name" value="SH3"/>
    <property type="match status" value="2"/>
</dbReference>
<evidence type="ECO:0000256" key="9">
    <source>
        <dbReference type="ARBA" id="ARBA00022771"/>
    </source>
</evidence>
<dbReference type="OrthoDB" id="6250593at2759"/>
<dbReference type="SMART" id="SM00109">
    <property type="entry name" value="C1"/>
    <property type="match status" value="1"/>
</dbReference>